<gene>
    <name evidence="1" type="ORF">GIY21_19880</name>
    <name evidence="2" type="ORF">GIY22_19845</name>
</gene>
<dbReference type="Proteomes" id="UP000437931">
    <property type="component" value="Unassembled WGS sequence"/>
</dbReference>
<accession>A0A6N7QDT5</accession>
<dbReference type="AlphaFoldDB" id="A0A6N7QDT5"/>
<dbReference type="Proteomes" id="UP000439314">
    <property type="component" value="Unassembled WGS sequence"/>
</dbReference>
<protein>
    <submittedName>
        <fullName evidence="1">Uncharacterized protein</fullName>
    </submittedName>
</protein>
<comment type="caution">
    <text evidence="1">The sequence shown here is derived from an EMBL/GenBank/DDBJ whole genome shotgun (WGS) entry which is preliminary data.</text>
</comment>
<keyword evidence="3" id="KW-1185">Reference proteome</keyword>
<evidence type="ECO:0000313" key="2">
    <source>
        <dbReference type="EMBL" id="MRH76885.1"/>
    </source>
</evidence>
<evidence type="ECO:0000313" key="1">
    <source>
        <dbReference type="EMBL" id="MRH02563.1"/>
    </source>
</evidence>
<organism evidence="1 4">
    <name type="scientific">Xanthomonas sontii</name>
    <dbReference type="NCBI Taxonomy" id="2650745"/>
    <lineage>
        <taxon>Bacteria</taxon>
        <taxon>Pseudomonadati</taxon>
        <taxon>Pseudomonadota</taxon>
        <taxon>Gammaproteobacteria</taxon>
        <taxon>Lysobacterales</taxon>
        <taxon>Lysobacteraceae</taxon>
        <taxon>Xanthomonas</taxon>
    </lineage>
</organism>
<dbReference type="RefSeq" id="WP_153753339.1">
    <property type="nucleotide sequence ID" value="NZ_WJPM01000024.1"/>
</dbReference>
<dbReference type="EMBL" id="WJPN01000024">
    <property type="protein sequence ID" value="MRH02563.1"/>
    <property type="molecule type" value="Genomic_DNA"/>
</dbReference>
<reference evidence="2" key="2">
    <citation type="journal article" date="2020" name="Plant Dis.">
        <title>A Grain Rot of Rice in Iran Caused by a Xanthomonas Strain Closely Related to X. sacchari.</title>
        <authorList>
            <person name="Mirghasempour S.A."/>
            <person name="Huang S."/>
            <person name="Studholme D.J."/>
            <person name="Brady C.L."/>
        </authorList>
    </citation>
    <scope>NUCLEOTIDE SEQUENCE</scope>
    <source>
        <strain evidence="2">SAM114</strain>
    </source>
</reference>
<reference evidence="3 4" key="1">
    <citation type="submission" date="2019-11" db="EMBL/GenBank/DDBJ databases">
        <title>First report of rice panicle blight caused by Xanthomonas sp. in Iran.</title>
        <authorList>
            <person name="Mirghasempour S.A."/>
            <person name="Huang S."/>
            <person name="Brady C.L."/>
            <person name="Studholme D.J."/>
        </authorList>
    </citation>
    <scope>NUCLEOTIDE SEQUENCE [LARGE SCALE GENOMIC DNA]</scope>
    <source>
        <strain evidence="1 4">ASD011</strain>
        <strain evidence="3">SAM114</strain>
    </source>
</reference>
<name>A0A6N7QDT5_9XANT</name>
<dbReference type="EMBL" id="WJPM01000024">
    <property type="protein sequence ID" value="MRH76885.1"/>
    <property type="molecule type" value="Genomic_DNA"/>
</dbReference>
<sequence>MQIFHPFLGATVAQRTPQHRRISAFSNAMCREIPSGAMRINTAAKYYLVVSQK</sequence>
<proteinExistence type="predicted"/>
<evidence type="ECO:0000313" key="4">
    <source>
        <dbReference type="Proteomes" id="UP000439314"/>
    </source>
</evidence>
<evidence type="ECO:0000313" key="3">
    <source>
        <dbReference type="Proteomes" id="UP000437931"/>
    </source>
</evidence>